<protein>
    <submittedName>
        <fullName evidence="2">Uncharacterized protein</fullName>
    </submittedName>
</protein>
<evidence type="ECO:0000256" key="1">
    <source>
        <dbReference type="SAM" id="MobiDB-lite"/>
    </source>
</evidence>
<feature type="compositionally biased region" description="Basic and acidic residues" evidence="1">
    <location>
        <begin position="154"/>
        <end position="174"/>
    </location>
</feature>
<dbReference type="InParanoid" id="A0A0C2WMT4"/>
<feature type="compositionally biased region" description="Basic and acidic residues" evidence="1">
    <location>
        <begin position="344"/>
        <end position="357"/>
    </location>
</feature>
<organism evidence="2 3">
    <name type="scientific">Amanita muscaria (strain Koide BX008)</name>
    <dbReference type="NCBI Taxonomy" id="946122"/>
    <lineage>
        <taxon>Eukaryota</taxon>
        <taxon>Fungi</taxon>
        <taxon>Dikarya</taxon>
        <taxon>Basidiomycota</taxon>
        <taxon>Agaricomycotina</taxon>
        <taxon>Agaricomycetes</taxon>
        <taxon>Agaricomycetidae</taxon>
        <taxon>Agaricales</taxon>
        <taxon>Pluteineae</taxon>
        <taxon>Amanitaceae</taxon>
        <taxon>Amanita</taxon>
    </lineage>
</organism>
<proteinExistence type="predicted"/>
<dbReference type="HOGENOM" id="CLU_028193_0_0_1"/>
<accession>A0A0C2WMT4</accession>
<feature type="region of interest" description="Disordered" evidence="1">
    <location>
        <begin position="72"/>
        <end position="293"/>
    </location>
</feature>
<sequence length="638" mass="70675">MPPKLQLMPGLRMTTRASNKDKHPGNILLGNPRRSSEEMNQLREEAAAQREAEEERLTAAIKNVAQIEDTLRGKDSELELERRRRREELRDEGNESRIGSSTVVAASGKENKSYGVSSNTSKKPQDASKRPQRAVTTNGKSKAVVDEEGSSDASNDRDPDYEKPASGSEADKSAAGETTDSEVAEASDASETVAKKRKRSNSSKKKVKKGREDVKAMRTNPPSNATSIAPLNNKRKAVPDGTGPETHASKKRREDDTTGLDPEWADFVKKHGKQKKITKQVERSQAAVAGPVSDEESCVRYGGFVGDNEDDTAEASAVGKVILKPKKNLYPSIHIRNNAPNEPKTMKEARGGDDRWKEKHLPEDSKQLFKEEVLPRIRQLLGALEPWAILTHGHVQNVLDQVFGEGKYSAVNDKVFYGLAKMRIENWRNSFSKAAVEAVQKMINDNAEILATAAARKEFIAGYLSKVPVGDDGEYDTHAYQWAEWSGNGAEKKGFGENSLVLYTFATAHLAQIQGVSEDIEKEKPIGALLMSMQAVGRALEIWIDGEKSLRKPPAFSYDNYGDTFAKIHGYPKKLRKIRRATFFVATLKNIKEEVWERIINLALENLDTKKENATQNSVLNSGADEIEDPDSNFVMAI</sequence>
<evidence type="ECO:0000313" key="3">
    <source>
        <dbReference type="Proteomes" id="UP000054549"/>
    </source>
</evidence>
<keyword evidence="3" id="KW-1185">Reference proteome</keyword>
<dbReference type="OrthoDB" id="3014170at2759"/>
<feature type="region of interest" description="Disordered" evidence="1">
    <location>
        <begin position="1"/>
        <end position="54"/>
    </location>
</feature>
<dbReference type="Proteomes" id="UP000054549">
    <property type="component" value="Unassembled WGS sequence"/>
</dbReference>
<reference evidence="2 3" key="1">
    <citation type="submission" date="2014-04" db="EMBL/GenBank/DDBJ databases">
        <title>Evolutionary Origins and Diversification of the Mycorrhizal Mutualists.</title>
        <authorList>
            <consortium name="DOE Joint Genome Institute"/>
            <consortium name="Mycorrhizal Genomics Consortium"/>
            <person name="Kohler A."/>
            <person name="Kuo A."/>
            <person name="Nagy L.G."/>
            <person name="Floudas D."/>
            <person name="Copeland A."/>
            <person name="Barry K.W."/>
            <person name="Cichocki N."/>
            <person name="Veneault-Fourrey C."/>
            <person name="LaButti K."/>
            <person name="Lindquist E.A."/>
            <person name="Lipzen A."/>
            <person name="Lundell T."/>
            <person name="Morin E."/>
            <person name="Murat C."/>
            <person name="Riley R."/>
            <person name="Ohm R."/>
            <person name="Sun H."/>
            <person name="Tunlid A."/>
            <person name="Henrissat B."/>
            <person name="Grigoriev I.V."/>
            <person name="Hibbett D.S."/>
            <person name="Martin F."/>
        </authorList>
    </citation>
    <scope>NUCLEOTIDE SEQUENCE [LARGE SCALE GENOMIC DNA]</scope>
    <source>
        <strain evidence="2 3">Koide BX008</strain>
    </source>
</reference>
<dbReference type="AlphaFoldDB" id="A0A0C2WMT4"/>
<feature type="compositionally biased region" description="Polar residues" evidence="1">
    <location>
        <begin position="220"/>
        <end position="230"/>
    </location>
</feature>
<dbReference type="EMBL" id="KN818350">
    <property type="protein sequence ID" value="KIL58006.1"/>
    <property type="molecule type" value="Genomic_DNA"/>
</dbReference>
<gene>
    <name evidence="2" type="ORF">M378DRAFT_15866</name>
</gene>
<feature type="region of interest" description="Disordered" evidence="1">
    <location>
        <begin position="336"/>
        <end position="357"/>
    </location>
</feature>
<feature type="compositionally biased region" description="Basic residues" evidence="1">
    <location>
        <begin position="195"/>
        <end position="209"/>
    </location>
</feature>
<feature type="compositionally biased region" description="Basic and acidic residues" evidence="1">
    <location>
        <begin position="34"/>
        <end position="54"/>
    </location>
</feature>
<evidence type="ECO:0000313" key="2">
    <source>
        <dbReference type="EMBL" id="KIL58006.1"/>
    </source>
</evidence>
<feature type="compositionally biased region" description="Basic and acidic residues" evidence="1">
    <location>
        <begin position="72"/>
        <end position="95"/>
    </location>
</feature>
<name>A0A0C2WMT4_AMAMK</name>